<proteinExistence type="predicted"/>
<dbReference type="Gene3D" id="3.90.1150.10">
    <property type="entry name" value="Aspartate Aminotransferase, domain 1"/>
    <property type="match status" value="1"/>
</dbReference>
<feature type="domain" description="Aminotransferase class I/classII large" evidence="4">
    <location>
        <begin position="64"/>
        <end position="403"/>
    </location>
</feature>
<organism evidence="5 6">
    <name type="scientific">Leptospirillum ferrodiazotrophum</name>
    <dbReference type="NCBI Taxonomy" id="412449"/>
    <lineage>
        <taxon>Bacteria</taxon>
        <taxon>Pseudomonadati</taxon>
        <taxon>Nitrospirota</taxon>
        <taxon>Nitrospiria</taxon>
        <taxon>Nitrospirales</taxon>
        <taxon>Nitrospiraceae</taxon>
        <taxon>Leptospirillum</taxon>
    </lineage>
</organism>
<keyword evidence="6" id="KW-1185">Reference proteome</keyword>
<dbReference type="CDD" id="cd00609">
    <property type="entry name" value="AAT_like"/>
    <property type="match status" value="1"/>
</dbReference>
<dbReference type="InterPro" id="IPR015424">
    <property type="entry name" value="PyrdxlP-dep_Trfase"/>
</dbReference>
<dbReference type="InterPro" id="IPR004839">
    <property type="entry name" value="Aminotransferase_I/II_large"/>
</dbReference>
<sequence>MTDGRASEEVSEPSPEVVSGFCFRMPGRKAPSAMMEFKRITQLPPYVFSAVNELKVAARRRGEDIIDLGMGNPDLPTPPPIVDKLVEAVRNGKNHRYSASRGIPRLREAIAAWYARRHGVTLDPDTETVVTIGSKEGLAHLSLATIDPGDRVVVPNPSYPIHSFSFVLAGASVTHYPMIPGRDVWEDIVEALDRAGGPVKALLLCFPHNPTAMTAPEGLFEKVVALAKERNFYVIHDLAYADITFDGYRAPSFLSTPGAKDVGVEFYTLSKSYNMPGWRVGFCVGNREIVNALTRLKSYLDYGTFQPIQIASIIALNQMDDFPAQIAKVYERRCHVLVDGLLRSGWDVVLPKGSMFVWAKIPPQFEERGSLEFSKLLMSEAQVGVSPGIGFGSMGDDHVRFALVENESRIRQATMNIRRFLSKSRPGMVGAPQ</sequence>
<dbReference type="InterPro" id="IPR015422">
    <property type="entry name" value="PyrdxlP-dep_Trfase_small"/>
</dbReference>
<accession>C6HZV9</accession>
<dbReference type="AlphaFoldDB" id="C6HZV9"/>
<gene>
    <name evidence="5" type="ORF">UBAL3_95450117</name>
</gene>
<evidence type="ECO:0000256" key="3">
    <source>
        <dbReference type="ARBA" id="ARBA00022679"/>
    </source>
</evidence>
<evidence type="ECO:0000259" key="4">
    <source>
        <dbReference type="Pfam" id="PF00155"/>
    </source>
</evidence>
<evidence type="ECO:0000313" key="6">
    <source>
        <dbReference type="Proteomes" id="UP000009374"/>
    </source>
</evidence>
<dbReference type="GO" id="GO:0008483">
    <property type="term" value="F:transaminase activity"/>
    <property type="evidence" value="ECO:0007669"/>
    <property type="project" value="UniProtKB-KW"/>
</dbReference>
<evidence type="ECO:0000256" key="1">
    <source>
        <dbReference type="ARBA" id="ARBA00001933"/>
    </source>
</evidence>
<dbReference type="GO" id="GO:0030170">
    <property type="term" value="F:pyridoxal phosphate binding"/>
    <property type="evidence" value="ECO:0007669"/>
    <property type="project" value="InterPro"/>
</dbReference>
<dbReference type="Proteomes" id="UP000009374">
    <property type="component" value="Unassembled WGS sequence"/>
</dbReference>
<dbReference type="InterPro" id="IPR015421">
    <property type="entry name" value="PyrdxlP-dep_Trfase_major"/>
</dbReference>
<dbReference type="Pfam" id="PF00155">
    <property type="entry name" value="Aminotran_1_2"/>
    <property type="match status" value="1"/>
</dbReference>
<comment type="cofactor">
    <cofactor evidence="1">
        <name>pyridoxal 5'-phosphate</name>
        <dbReference type="ChEBI" id="CHEBI:597326"/>
    </cofactor>
</comment>
<keyword evidence="3 5" id="KW-0808">Transferase</keyword>
<protein>
    <submittedName>
        <fullName evidence="5">Aspartate aminotransferase</fullName>
    </submittedName>
</protein>
<evidence type="ECO:0000256" key="2">
    <source>
        <dbReference type="ARBA" id="ARBA00022576"/>
    </source>
</evidence>
<dbReference type="EMBL" id="GG693884">
    <property type="protein sequence ID" value="EES51897.1"/>
    <property type="molecule type" value="Genomic_DNA"/>
</dbReference>
<dbReference type="Gene3D" id="3.40.640.10">
    <property type="entry name" value="Type I PLP-dependent aspartate aminotransferase-like (Major domain)"/>
    <property type="match status" value="1"/>
</dbReference>
<dbReference type="SUPFAM" id="SSF53383">
    <property type="entry name" value="PLP-dependent transferases"/>
    <property type="match status" value="1"/>
</dbReference>
<dbReference type="PANTHER" id="PTHR42832">
    <property type="entry name" value="AMINO ACID AMINOTRANSFERASE"/>
    <property type="match status" value="1"/>
</dbReference>
<dbReference type="PANTHER" id="PTHR42832:SF1">
    <property type="entry name" value="GLUTAMATE-PYRUVATE AMINOTRANSFERASE ALAC"/>
    <property type="match status" value="1"/>
</dbReference>
<dbReference type="InterPro" id="IPR050881">
    <property type="entry name" value="LL-DAP_aminotransferase"/>
</dbReference>
<name>C6HZV9_9BACT</name>
<evidence type="ECO:0000313" key="5">
    <source>
        <dbReference type="EMBL" id="EES51897.1"/>
    </source>
</evidence>
<reference evidence="5 6" key="1">
    <citation type="journal article" date="2009" name="Appl. Environ. Microbiol.">
        <title>Community genomic and proteomic analyses of chemoautotrophic iron-oxidizing "Leptospirillum rubarum" (Group II) and "Leptospirillum ferrodiazotrophum" (Group III) bacteria in acid mine drainage biofilms.</title>
        <authorList>
            <person name="Goltsman D.S."/>
            <person name="Denef V.J."/>
            <person name="Singer S.W."/>
            <person name="VerBerkmoes N.C."/>
            <person name="Lefsrud M."/>
            <person name="Mueller R.S."/>
            <person name="Dick G.J."/>
            <person name="Sun C.L."/>
            <person name="Wheeler K.E."/>
            <person name="Zemla A."/>
            <person name="Baker B.J."/>
            <person name="Hauser L."/>
            <person name="Land M."/>
            <person name="Shah M.B."/>
            <person name="Thelen M.P."/>
            <person name="Hettich R.L."/>
            <person name="Banfield J.F."/>
        </authorList>
    </citation>
    <scope>NUCLEOTIDE SEQUENCE [LARGE SCALE GENOMIC DNA]</scope>
</reference>
<keyword evidence="2 5" id="KW-0032">Aminotransferase</keyword>